<evidence type="ECO:0000256" key="6">
    <source>
        <dbReference type="SAM" id="Phobius"/>
    </source>
</evidence>
<name>A0A7X1KD44_9SPHN</name>
<keyword evidence="3 6" id="KW-0812">Transmembrane</keyword>
<sequence>MLAATVVAVLGGTITDLGPWYESLNKPAFTPPRPIFPIAWTTIFALAALAGVSAWRAAPNVRISDTVIGLFALNGFLNVLWSLLFFRLQRPDWAFVELLLLWLSIAGLIVYCLRLSRTAALLLVPYLAWVSAAGTLNWFVVQLNAPFG</sequence>
<gene>
    <name evidence="7" type="ORF">H7F49_14605</name>
</gene>
<dbReference type="PANTHER" id="PTHR10057:SF0">
    <property type="entry name" value="TRANSLOCATOR PROTEIN"/>
    <property type="match status" value="1"/>
</dbReference>
<evidence type="ECO:0000256" key="2">
    <source>
        <dbReference type="ARBA" id="ARBA00007524"/>
    </source>
</evidence>
<protein>
    <submittedName>
        <fullName evidence="7">Tryptophan-rich sensory protein</fullName>
    </submittedName>
</protein>
<feature type="transmembrane region" description="Helical" evidence="6">
    <location>
        <begin position="35"/>
        <end position="55"/>
    </location>
</feature>
<dbReference type="GO" id="GO:0033013">
    <property type="term" value="P:tetrapyrrole metabolic process"/>
    <property type="evidence" value="ECO:0007669"/>
    <property type="project" value="UniProtKB-ARBA"/>
</dbReference>
<dbReference type="CDD" id="cd15904">
    <property type="entry name" value="TSPO_MBR"/>
    <property type="match status" value="1"/>
</dbReference>
<comment type="similarity">
    <text evidence="2">Belongs to the TspO/BZRP family.</text>
</comment>
<proteinExistence type="inferred from homology"/>
<evidence type="ECO:0000256" key="3">
    <source>
        <dbReference type="ARBA" id="ARBA00022692"/>
    </source>
</evidence>
<dbReference type="InterPro" id="IPR038330">
    <property type="entry name" value="TspO/MBR-related_sf"/>
</dbReference>
<comment type="subcellular location">
    <subcellularLocation>
        <location evidence="1">Membrane</location>
        <topology evidence="1">Multi-pass membrane protein</topology>
    </subcellularLocation>
</comment>
<evidence type="ECO:0000313" key="8">
    <source>
        <dbReference type="Proteomes" id="UP000520156"/>
    </source>
</evidence>
<dbReference type="Pfam" id="PF03073">
    <property type="entry name" value="TspO_MBR"/>
    <property type="match status" value="1"/>
</dbReference>
<evidence type="ECO:0000256" key="4">
    <source>
        <dbReference type="ARBA" id="ARBA00022989"/>
    </source>
</evidence>
<dbReference type="FunFam" id="1.20.1260.100:FF:000001">
    <property type="entry name" value="translocator protein 2"/>
    <property type="match status" value="1"/>
</dbReference>
<dbReference type="AlphaFoldDB" id="A0A7X1KD44"/>
<feature type="transmembrane region" description="Helical" evidence="6">
    <location>
        <begin position="120"/>
        <end position="141"/>
    </location>
</feature>
<dbReference type="InterPro" id="IPR004307">
    <property type="entry name" value="TspO_MBR"/>
</dbReference>
<keyword evidence="5 6" id="KW-0472">Membrane</keyword>
<dbReference type="GO" id="GO:0016020">
    <property type="term" value="C:membrane"/>
    <property type="evidence" value="ECO:0007669"/>
    <property type="project" value="UniProtKB-SubCell"/>
</dbReference>
<evidence type="ECO:0000256" key="5">
    <source>
        <dbReference type="ARBA" id="ARBA00023136"/>
    </source>
</evidence>
<feature type="transmembrane region" description="Helical" evidence="6">
    <location>
        <begin position="93"/>
        <end position="113"/>
    </location>
</feature>
<evidence type="ECO:0000256" key="1">
    <source>
        <dbReference type="ARBA" id="ARBA00004141"/>
    </source>
</evidence>
<dbReference type="PANTHER" id="PTHR10057">
    <property type="entry name" value="PERIPHERAL-TYPE BENZODIAZEPINE RECEPTOR"/>
    <property type="match status" value="1"/>
</dbReference>
<keyword evidence="8" id="KW-1185">Reference proteome</keyword>
<dbReference type="Gene3D" id="1.20.1260.100">
    <property type="entry name" value="TspO/MBR protein"/>
    <property type="match status" value="1"/>
</dbReference>
<feature type="transmembrane region" description="Helical" evidence="6">
    <location>
        <begin position="67"/>
        <end position="87"/>
    </location>
</feature>
<dbReference type="PIRSF" id="PIRSF005859">
    <property type="entry name" value="PBR"/>
    <property type="match status" value="1"/>
</dbReference>
<accession>A0A7X1KD44</accession>
<organism evidence="7 8">
    <name type="scientific">Novosphingobium aerophilum</name>
    <dbReference type="NCBI Taxonomy" id="2839843"/>
    <lineage>
        <taxon>Bacteria</taxon>
        <taxon>Pseudomonadati</taxon>
        <taxon>Pseudomonadota</taxon>
        <taxon>Alphaproteobacteria</taxon>
        <taxon>Sphingomonadales</taxon>
        <taxon>Sphingomonadaceae</taxon>
        <taxon>Novosphingobium</taxon>
    </lineage>
</organism>
<dbReference type="EMBL" id="JACLAU010000029">
    <property type="protein sequence ID" value="MBC2652926.1"/>
    <property type="molecule type" value="Genomic_DNA"/>
</dbReference>
<comment type="caution">
    <text evidence="7">The sequence shown here is derived from an EMBL/GenBank/DDBJ whole genome shotgun (WGS) entry which is preliminary data.</text>
</comment>
<reference evidence="7 8" key="1">
    <citation type="submission" date="2020-08" db="EMBL/GenBank/DDBJ databases">
        <title>The genome sequence of Novosphingobium flavum 4Y4.</title>
        <authorList>
            <person name="Liu Y."/>
        </authorList>
    </citation>
    <scope>NUCLEOTIDE SEQUENCE [LARGE SCALE GENOMIC DNA]</scope>
    <source>
        <strain evidence="7 8">4Y4</strain>
    </source>
</reference>
<dbReference type="Proteomes" id="UP000520156">
    <property type="component" value="Unassembled WGS sequence"/>
</dbReference>
<keyword evidence="4 6" id="KW-1133">Transmembrane helix</keyword>
<evidence type="ECO:0000313" key="7">
    <source>
        <dbReference type="EMBL" id="MBC2652926.1"/>
    </source>
</evidence>